<evidence type="ECO:0000313" key="1">
    <source>
        <dbReference type="EMBL" id="EMF99787.1"/>
    </source>
</evidence>
<dbReference type="BioCyc" id="LBOR1193007:G11KN-2314-MONOMER"/>
<reference evidence="1 2" key="1">
    <citation type="submission" date="2013-01" db="EMBL/GenBank/DDBJ databases">
        <authorList>
            <person name="Harkins D.M."/>
            <person name="Durkin A.S."/>
            <person name="Brinkac L.M."/>
            <person name="Haft D.H."/>
            <person name="Selengut J.D."/>
            <person name="Sanka R."/>
            <person name="DePew J."/>
            <person name="Purushe J."/>
            <person name="Picardeau M."/>
            <person name="Werts C."/>
            <person name="Goarant C."/>
            <person name="Vinetz J.M."/>
            <person name="Sutton G.G."/>
            <person name="Nierman W.C."/>
            <person name="Fouts D.E."/>
        </authorList>
    </citation>
    <scope>NUCLEOTIDE SEQUENCE [LARGE SCALE GENOMIC DNA]</scope>
    <source>
        <strain evidence="1 2">200701203</strain>
    </source>
</reference>
<proteinExistence type="predicted"/>
<accession>M3FD53</accession>
<name>M3FD53_LEPBO</name>
<comment type="caution">
    <text evidence="1">The sequence shown here is derived from an EMBL/GenBank/DDBJ whole genome shotgun (WGS) entry which is preliminary data.</text>
</comment>
<dbReference type="EMBL" id="AKWO02000059">
    <property type="protein sequence ID" value="EMF99787.1"/>
    <property type="molecule type" value="Genomic_DNA"/>
</dbReference>
<dbReference type="AlphaFoldDB" id="M3FD53"/>
<organism evidence="1 2">
    <name type="scientific">Leptospira borgpetersenii str. 200701203</name>
    <dbReference type="NCBI Taxonomy" id="1193007"/>
    <lineage>
        <taxon>Bacteria</taxon>
        <taxon>Pseudomonadati</taxon>
        <taxon>Spirochaetota</taxon>
        <taxon>Spirochaetia</taxon>
        <taxon>Leptospirales</taxon>
        <taxon>Leptospiraceae</taxon>
        <taxon>Leptospira</taxon>
    </lineage>
</organism>
<protein>
    <submittedName>
        <fullName evidence="1">Uncharacterized protein</fullName>
    </submittedName>
</protein>
<gene>
    <name evidence="1" type="ORF">LEP1GSC123_3535</name>
</gene>
<dbReference type="Proteomes" id="UP000011783">
    <property type="component" value="Unassembled WGS sequence"/>
</dbReference>
<evidence type="ECO:0000313" key="2">
    <source>
        <dbReference type="Proteomes" id="UP000011783"/>
    </source>
</evidence>
<sequence length="58" mass="7111">MISKLKRNFDLFILPLYSLSDRKEIKSKTNIRWVSDLKTLIFRVRIIRKVQSKLWLFN</sequence>